<keyword evidence="1" id="KW-0378">Hydrolase</keyword>
<feature type="domain" description="PPM-type phosphatase" evidence="2">
    <location>
        <begin position="172"/>
        <end position="387"/>
    </location>
</feature>
<evidence type="ECO:0000259" key="2">
    <source>
        <dbReference type="SMART" id="SM00331"/>
    </source>
</evidence>
<dbReference type="OrthoDB" id="9151676at2"/>
<evidence type="ECO:0000313" key="3">
    <source>
        <dbReference type="EMBL" id="PXX61740.1"/>
    </source>
</evidence>
<dbReference type="SUPFAM" id="SSF81606">
    <property type="entry name" value="PP2C-like"/>
    <property type="match status" value="1"/>
</dbReference>
<organism evidence="3 4">
    <name type="scientific">Nocardia tenerifensis</name>
    <dbReference type="NCBI Taxonomy" id="228006"/>
    <lineage>
        <taxon>Bacteria</taxon>
        <taxon>Bacillati</taxon>
        <taxon>Actinomycetota</taxon>
        <taxon>Actinomycetes</taxon>
        <taxon>Mycobacteriales</taxon>
        <taxon>Nocardiaceae</taxon>
        <taxon>Nocardia</taxon>
    </lineage>
</organism>
<evidence type="ECO:0000313" key="4">
    <source>
        <dbReference type="Proteomes" id="UP000247569"/>
    </source>
</evidence>
<dbReference type="InterPro" id="IPR036457">
    <property type="entry name" value="PPM-type-like_dom_sf"/>
</dbReference>
<dbReference type="AlphaFoldDB" id="A0A318JWT1"/>
<name>A0A318JWT1_9NOCA</name>
<dbReference type="InterPro" id="IPR052016">
    <property type="entry name" value="Bact_Sigma-Reg"/>
</dbReference>
<dbReference type="PANTHER" id="PTHR43156:SF2">
    <property type="entry name" value="STAGE II SPORULATION PROTEIN E"/>
    <property type="match status" value="1"/>
</dbReference>
<dbReference type="Gene3D" id="3.60.40.10">
    <property type="entry name" value="PPM-type phosphatase domain"/>
    <property type="match status" value="1"/>
</dbReference>
<dbReference type="RefSeq" id="WP_040742886.1">
    <property type="nucleotide sequence ID" value="NZ_QJKF01000008.1"/>
</dbReference>
<protein>
    <submittedName>
        <fullName evidence="3">Serine phosphatase RsbU (Regulator of sigma subunit)</fullName>
    </submittedName>
</protein>
<dbReference type="Proteomes" id="UP000247569">
    <property type="component" value="Unassembled WGS sequence"/>
</dbReference>
<dbReference type="PANTHER" id="PTHR43156">
    <property type="entry name" value="STAGE II SPORULATION PROTEIN E-RELATED"/>
    <property type="match status" value="1"/>
</dbReference>
<sequence>MTRIGDSLGRAERALRASAPHALLDVLRTTLETDFAATAVDLLLADYRLSMLQPVTDLPHTATPLPIRTTTAGRAFTAQQVLLEPGPAADGVVIHLPVAVRGDRLGILRAHLPTAPADDQRKALAALATLLGHELIVAERDTDLYLQARRRERLSLAAEMQWQLLPGRGCARAEYSLGGQLEPAYTIGGDNFDWSTSAEYLTVTVSNGMGQGIAAALLTNLAISALRNARRAGLDIADQACLADQALYAQYSGGQHVATLLLRFEVATGRVGVVDAGSPRALRLRDGAVELIEFEAQLPLGMFDGTDYREQTFQIDPGDRLVIVSDGVHTAQAPTGVEYGTTNLDLAILASSNLPASEAARAIITELLDYHEGTDLLDDAVVVCIDWNGPRGD</sequence>
<reference evidence="3 4" key="1">
    <citation type="submission" date="2018-05" db="EMBL/GenBank/DDBJ databases">
        <title>Genomic Encyclopedia of Type Strains, Phase IV (KMG-IV): sequencing the most valuable type-strain genomes for metagenomic binning, comparative biology and taxonomic classification.</title>
        <authorList>
            <person name="Goeker M."/>
        </authorList>
    </citation>
    <scope>NUCLEOTIDE SEQUENCE [LARGE SCALE GENOMIC DNA]</scope>
    <source>
        <strain evidence="3 4">DSM 44704</strain>
    </source>
</reference>
<accession>A0A318JWT1</accession>
<dbReference type="GO" id="GO:0016791">
    <property type="term" value="F:phosphatase activity"/>
    <property type="evidence" value="ECO:0007669"/>
    <property type="project" value="TreeGrafter"/>
</dbReference>
<dbReference type="SMART" id="SM00331">
    <property type="entry name" value="PP2C_SIG"/>
    <property type="match status" value="1"/>
</dbReference>
<dbReference type="EMBL" id="QJKF01000008">
    <property type="protein sequence ID" value="PXX61740.1"/>
    <property type="molecule type" value="Genomic_DNA"/>
</dbReference>
<dbReference type="InterPro" id="IPR001932">
    <property type="entry name" value="PPM-type_phosphatase-like_dom"/>
</dbReference>
<evidence type="ECO:0000256" key="1">
    <source>
        <dbReference type="ARBA" id="ARBA00022801"/>
    </source>
</evidence>
<gene>
    <name evidence="3" type="ORF">DFR70_108298</name>
</gene>
<proteinExistence type="predicted"/>
<dbReference type="Pfam" id="PF07228">
    <property type="entry name" value="SpoIIE"/>
    <property type="match status" value="1"/>
</dbReference>
<keyword evidence="4" id="KW-1185">Reference proteome</keyword>
<comment type="caution">
    <text evidence="3">The sequence shown here is derived from an EMBL/GenBank/DDBJ whole genome shotgun (WGS) entry which is preliminary data.</text>
</comment>